<accession>A0ABN9P989</accession>
<keyword evidence="5" id="KW-1185">Reference proteome</keyword>
<dbReference type="SUPFAM" id="SSF117396">
    <property type="entry name" value="TM1631-like"/>
    <property type="match status" value="1"/>
</dbReference>
<feature type="region of interest" description="Disordered" evidence="2">
    <location>
        <begin position="1502"/>
        <end position="1601"/>
    </location>
</feature>
<comment type="caution">
    <text evidence="4">The sequence shown here is derived from an EMBL/GenBank/DDBJ whole genome shotgun (WGS) entry which is preliminary data.</text>
</comment>
<dbReference type="Gene3D" id="3.40.50.2000">
    <property type="entry name" value="Glycogen Phosphorylase B"/>
    <property type="match status" value="1"/>
</dbReference>
<feature type="compositionally biased region" description="Basic and acidic residues" evidence="2">
    <location>
        <begin position="1534"/>
        <end position="1545"/>
    </location>
</feature>
<feature type="region of interest" description="Disordered" evidence="2">
    <location>
        <begin position="990"/>
        <end position="1021"/>
    </location>
</feature>
<dbReference type="Pfam" id="PF13692">
    <property type="entry name" value="Glyco_trans_1_4"/>
    <property type="match status" value="1"/>
</dbReference>
<reference evidence="4" key="1">
    <citation type="submission" date="2023-10" db="EMBL/GenBank/DDBJ databases">
        <authorList>
            <person name="Chen Y."/>
            <person name="Shah S."/>
            <person name="Dougan E. K."/>
            <person name="Thang M."/>
            <person name="Chan C."/>
        </authorList>
    </citation>
    <scope>NUCLEOTIDE SEQUENCE [LARGE SCALE GENOMIC DNA]</scope>
</reference>
<feature type="domain" description="S1 motif" evidence="3">
    <location>
        <begin position="271"/>
        <end position="340"/>
    </location>
</feature>
<keyword evidence="1" id="KW-0175">Coiled coil</keyword>
<evidence type="ECO:0000259" key="3">
    <source>
        <dbReference type="PROSITE" id="PS50126"/>
    </source>
</evidence>
<evidence type="ECO:0000313" key="4">
    <source>
        <dbReference type="EMBL" id="CAK0788600.1"/>
    </source>
</evidence>
<dbReference type="Gene3D" id="3.20.20.410">
    <property type="entry name" value="Protein of unknown function UPF0759"/>
    <property type="match status" value="1"/>
</dbReference>
<dbReference type="InterPro" id="IPR036520">
    <property type="entry name" value="UPF0759_sf"/>
</dbReference>
<dbReference type="CDD" id="cd03801">
    <property type="entry name" value="GT4_PimA-like"/>
    <property type="match status" value="1"/>
</dbReference>
<dbReference type="SUPFAM" id="SSF53756">
    <property type="entry name" value="UDP-Glycosyltransferase/glycogen phosphorylase"/>
    <property type="match status" value="1"/>
</dbReference>
<feature type="compositionally biased region" description="Low complexity" evidence="2">
    <location>
        <begin position="1553"/>
        <end position="1563"/>
    </location>
</feature>
<evidence type="ECO:0000313" key="5">
    <source>
        <dbReference type="Proteomes" id="UP001189429"/>
    </source>
</evidence>
<feature type="compositionally biased region" description="Low complexity" evidence="2">
    <location>
        <begin position="556"/>
        <end position="600"/>
    </location>
</feature>
<feature type="coiled-coil region" evidence="1">
    <location>
        <begin position="1130"/>
        <end position="1157"/>
    </location>
</feature>
<dbReference type="InterPro" id="IPR002763">
    <property type="entry name" value="DUF72"/>
</dbReference>
<dbReference type="EMBL" id="CAUYUJ010000092">
    <property type="protein sequence ID" value="CAK0788600.1"/>
    <property type="molecule type" value="Genomic_DNA"/>
</dbReference>
<dbReference type="PANTHER" id="PTHR46656:SF3">
    <property type="entry name" value="PUTATIVE-RELATED"/>
    <property type="match status" value="1"/>
</dbReference>
<evidence type="ECO:0000256" key="1">
    <source>
        <dbReference type="SAM" id="Coils"/>
    </source>
</evidence>
<feature type="compositionally biased region" description="Low complexity" evidence="2">
    <location>
        <begin position="1628"/>
        <end position="1644"/>
    </location>
</feature>
<name>A0ABN9P989_9DINO</name>
<feature type="region of interest" description="Disordered" evidence="2">
    <location>
        <begin position="706"/>
        <end position="745"/>
    </location>
</feature>
<dbReference type="PROSITE" id="PS50126">
    <property type="entry name" value="S1"/>
    <property type="match status" value="1"/>
</dbReference>
<evidence type="ECO:0000256" key="2">
    <source>
        <dbReference type="SAM" id="MobiDB-lite"/>
    </source>
</evidence>
<organism evidence="4 5">
    <name type="scientific">Prorocentrum cordatum</name>
    <dbReference type="NCBI Taxonomy" id="2364126"/>
    <lineage>
        <taxon>Eukaryota</taxon>
        <taxon>Sar</taxon>
        <taxon>Alveolata</taxon>
        <taxon>Dinophyceae</taxon>
        <taxon>Prorocentrales</taxon>
        <taxon>Prorocentraceae</taxon>
        <taxon>Prorocentrum</taxon>
    </lineage>
</organism>
<feature type="region of interest" description="Disordered" evidence="2">
    <location>
        <begin position="647"/>
        <end position="669"/>
    </location>
</feature>
<dbReference type="InterPro" id="IPR003029">
    <property type="entry name" value="S1_domain"/>
</dbReference>
<dbReference type="Pfam" id="PF01904">
    <property type="entry name" value="DUF72"/>
    <property type="match status" value="1"/>
</dbReference>
<dbReference type="PANTHER" id="PTHR46656">
    <property type="entry name" value="PUTATIVE-RELATED"/>
    <property type="match status" value="1"/>
</dbReference>
<sequence length="2134" mass="227431">MERVSVGTTGWAGLHPKEYSRRYDVVEFNWTFHERDGTPEQFRRVAAELKELKLLAVLKVSGVATHENRLRSPQEWWPALWARYSELHKAGVLGGLLWQLPPSYRCSARTLQELEALAPWLPRDVAHAFEFRHSSWHGSPPALACLRRHRFCLAWIHTANEDGWCGDLASGWASQDRTCPSLYLRLFGTKSKAVGRYSEQFLREQLVPQLRGANGPQEAFVVFAQADVPEHMKADASSLVELLGGRERPEAARSTRWERDALAASLGLAVGTAVEGVVQRISHRAIFVDIGRCCKATLDVNHARRQGLLDSLRVGMSLQGLVVEDLEFQGEWGHVSLTAYSAAIGALGSDALTASEAAKRDPATALDDPEVIFRDNMAAAAAKSRRWKASAAVAAAAKAPPPPPPPLCETAKRELAALPDDPEVRLAGEAGDASAAQAQQERGLQDAQPEGEGAVSRRGKRWCGKPLEAPEGSGAPSEVEPASDGAPDAGRHLASGRPGDRAPSAGAEDVEESRGAAGSQERAAERAEGGASRADETPEGGRQRLLRQLLAEDDALPAPEAPAQVAPAGASEGGALWRGAWRWWKGAQASGDPAWPDAGAAAGGAGCPGQGQRRADLAAAPEPRAVASGWAPTLRRRVAARLRAVPLFSPSAEAGGTGQQDAGSSAKDPGKALAVVQAWAMPSTQDPEDMQVIASGVQTMILDRDHEKDQEEEKDHEEDQESNEEQAEDEEDLEENPEGAAAAAACHAGSLEVAAGEEQQEASDEDAYFAFCDRCGAVHVVDVDVMSLGIEFSCADVGASCDDDAPGTSASGDMGLASGGDLPVGPSPLGHLSAEEKRALVQRHIVQRQAERLRPQDVQHGLAQLFRAQMPKERYRDNQVVTHKGERFIKINRSLDPGPGCELGGILVPVALVRQQDNAVPASLRQHGHAVFVRLQATGSGGYKSGYTFENKWSQHTAETSQRAAPRKLGQSNIMIHPSDIQLSGRMVRGGHAEGEGAACNQSEDQLGVGDGEGDEEQESEDKFKEIYGYAEGGGAIRKATCDTAVKEANAAEEADGVVDTKEQLREAKAAKAMARVKWAAALSKARARPKAEEVAAAKVKAEVHKLQAKCKGCLADGFQHAGELDVQMAARLRGSKNGMQKQLQAANEDRKRVRGALRVVVCRVVRSRVAVLGGFTSEAGHADMGKAVGHEAWRRIEVAVEVASRKGWRYGEVRQHIKEWAEEIHLGKGVEEARGEDTMEGSEASVGCVGLGDGDQVLVGRMPCRRLATLPLEAILPLLILEFLALALLVLRKAAAGAPAAVVVETTEVDVAAAGAAAGSAGTGLALVQVAGAAGVADADDDSMSDDAWADGLRRSAPGAVPSGGADARAGALAAPAAPCEPVSAAAGAAAAAGGEESLVRILVLASVELSLSRSSAWYAYYVCLDCIIGTDRSSSLKVLATPRERTAAWGSFSAAAATARCISSMPFVRPATYWCHPTAAAVGSLCAVVAAIAAIRRGVSPQARGRTPPVGLSSGGKRPARRRRRRRGRRRGASDRHFSEEGGRAAGHGRGPAAAAAARPASPSTRSVLGGGTMQARTFARASGSAASPSTLPAEIPPARHVGCQKVAPALRAPEVPLRRPAGMQPRNQSSPSRSLLPPASQARGEARIAELSWAFRHEETQLVGFDGNLEDHDNSSAVDWHSKVTKAMGQLLASVAARFGGEEPIRSLPNTVWMAPVLNPGGFSSEALAYAPALQAAFARQEGAPSFGMRQFAEQPDYQFVLGLPNGTKETVQSLLTMGQGVGQWDVAVCHATPDVWLEDGAFGWGSVEPCPPLNTRFSIGRAMYETDRLPEAWVPRINAMDAVWVPSAFAVEQFASSGVERRKIVVIPEAVDTAFFDPSLHAPLKSKGMGSSSSSGKQRYRFLSVFKWEARKGWDVLLSAYFQEFSKDDPVVLYIKTQAFHTSEDFKDEIGRFVKGMGAKARRPLARYKLIAQDLPLAELPRLYRSADALVQPSRGEGANPPQAMAMGLPVIATNWSGTTEFLRDGSSLPLRIDGLREVAKGNGPEGHRWAQPSTSHLRSLMRWCAEHPSEARAVGSRAREEMVKHFSPEVVARLHLLPQLARIASQLETTAAVAEQPTMLRAASLRETL</sequence>
<dbReference type="Proteomes" id="UP001189429">
    <property type="component" value="Unassembled WGS sequence"/>
</dbReference>
<protein>
    <recommendedName>
        <fullName evidence="3">S1 motif domain-containing protein</fullName>
    </recommendedName>
</protein>
<feature type="region of interest" description="Disordered" evidence="2">
    <location>
        <begin position="430"/>
        <end position="632"/>
    </location>
</feature>
<feature type="compositionally biased region" description="Low complexity" evidence="2">
    <location>
        <begin position="430"/>
        <end position="441"/>
    </location>
</feature>
<feature type="region of interest" description="Disordered" evidence="2">
    <location>
        <begin position="805"/>
        <end position="831"/>
    </location>
</feature>
<feature type="compositionally biased region" description="Basic and acidic residues" evidence="2">
    <location>
        <begin position="522"/>
        <end position="542"/>
    </location>
</feature>
<feature type="compositionally biased region" description="Acidic residues" evidence="2">
    <location>
        <begin position="714"/>
        <end position="737"/>
    </location>
</feature>
<gene>
    <name evidence="4" type="ORF">PCOR1329_LOCUS451</name>
</gene>
<feature type="region of interest" description="Disordered" evidence="2">
    <location>
        <begin position="1614"/>
        <end position="1644"/>
    </location>
</feature>
<proteinExistence type="predicted"/>
<feature type="compositionally biased region" description="Basic residues" evidence="2">
    <location>
        <begin position="1520"/>
        <end position="1533"/>
    </location>
</feature>